<dbReference type="InterPro" id="IPR004882">
    <property type="entry name" value="Luc7-rel"/>
</dbReference>
<dbReference type="Proteomes" id="UP001152795">
    <property type="component" value="Unassembled WGS sequence"/>
</dbReference>
<protein>
    <submittedName>
        <fullName evidence="2">Luc7 3</fullName>
    </submittedName>
</protein>
<organism evidence="2 3">
    <name type="scientific">Paramuricea clavata</name>
    <name type="common">Red gorgonian</name>
    <name type="synonym">Violescent sea-whip</name>
    <dbReference type="NCBI Taxonomy" id="317549"/>
    <lineage>
        <taxon>Eukaryota</taxon>
        <taxon>Metazoa</taxon>
        <taxon>Cnidaria</taxon>
        <taxon>Anthozoa</taxon>
        <taxon>Octocorallia</taxon>
        <taxon>Malacalcyonacea</taxon>
        <taxon>Plexauridae</taxon>
        <taxon>Paramuricea</taxon>
    </lineage>
</organism>
<dbReference type="Pfam" id="PF03194">
    <property type="entry name" value="LUC7"/>
    <property type="match status" value="1"/>
</dbReference>
<sequence length="69" mass="7983">MLSQAQLLDELMGRDRNLAPQEKKSSLHWSDPSVCKMYIAGFCPHDLFTNTRSDLGFCEKLHDDKLRDE</sequence>
<reference evidence="2" key="1">
    <citation type="submission" date="2020-04" db="EMBL/GenBank/DDBJ databases">
        <authorList>
            <person name="Alioto T."/>
            <person name="Alioto T."/>
            <person name="Gomez Garrido J."/>
        </authorList>
    </citation>
    <scope>NUCLEOTIDE SEQUENCE</scope>
    <source>
        <strain evidence="2">A484AB</strain>
    </source>
</reference>
<dbReference type="AlphaFoldDB" id="A0A6S7JI53"/>
<comment type="caution">
    <text evidence="2">The sequence shown here is derived from an EMBL/GenBank/DDBJ whole genome shotgun (WGS) entry which is preliminary data.</text>
</comment>
<dbReference type="EMBL" id="CACRXK020016459">
    <property type="protein sequence ID" value="CAB4029854.1"/>
    <property type="molecule type" value="Genomic_DNA"/>
</dbReference>
<keyword evidence="3" id="KW-1185">Reference proteome</keyword>
<dbReference type="GO" id="GO:0003729">
    <property type="term" value="F:mRNA binding"/>
    <property type="evidence" value="ECO:0007669"/>
    <property type="project" value="InterPro"/>
</dbReference>
<evidence type="ECO:0000256" key="1">
    <source>
        <dbReference type="ARBA" id="ARBA00005655"/>
    </source>
</evidence>
<name>A0A6S7JI53_PARCT</name>
<gene>
    <name evidence="2" type="ORF">PACLA_8A073469</name>
</gene>
<evidence type="ECO:0000313" key="3">
    <source>
        <dbReference type="Proteomes" id="UP001152795"/>
    </source>
</evidence>
<dbReference type="PANTHER" id="PTHR12375">
    <property type="entry name" value="RNA-BINDING PROTEIN LUC7-RELATED"/>
    <property type="match status" value="1"/>
</dbReference>
<evidence type="ECO:0000313" key="2">
    <source>
        <dbReference type="EMBL" id="CAB4029854.1"/>
    </source>
</evidence>
<accession>A0A6S7JI53</accession>
<dbReference type="GO" id="GO:0006376">
    <property type="term" value="P:mRNA splice site recognition"/>
    <property type="evidence" value="ECO:0007669"/>
    <property type="project" value="InterPro"/>
</dbReference>
<comment type="similarity">
    <text evidence="1">Belongs to the Luc7 family.</text>
</comment>
<dbReference type="GO" id="GO:0005685">
    <property type="term" value="C:U1 snRNP"/>
    <property type="evidence" value="ECO:0007669"/>
    <property type="project" value="InterPro"/>
</dbReference>
<dbReference type="OrthoDB" id="10266921at2759"/>
<proteinExistence type="inferred from homology"/>